<feature type="compositionally biased region" description="Basic and acidic residues" evidence="1">
    <location>
        <begin position="860"/>
        <end position="872"/>
    </location>
</feature>
<feature type="region of interest" description="Disordered" evidence="1">
    <location>
        <begin position="984"/>
        <end position="1506"/>
    </location>
</feature>
<proteinExistence type="predicted"/>
<feature type="compositionally biased region" description="Basic and acidic residues" evidence="1">
    <location>
        <begin position="997"/>
        <end position="1007"/>
    </location>
</feature>
<feature type="region of interest" description="Disordered" evidence="1">
    <location>
        <begin position="637"/>
        <end position="731"/>
    </location>
</feature>
<evidence type="ECO:0000313" key="3">
    <source>
        <dbReference type="Proteomes" id="UP000053776"/>
    </source>
</evidence>
<feature type="compositionally biased region" description="Basic and acidic residues" evidence="1">
    <location>
        <begin position="1292"/>
        <end position="1305"/>
    </location>
</feature>
<evidence type="ECO:0000313" key="2">
    <source>
        <dbReference type="EMBL" id="KMZ91785.1"/>
    </source>
</evidence>
<dbReference type="OrthoDB" id="378574at2759"/>
<name>A0A0J9T8G4_PLAVI</name>
<feature type="compositionally biased region" description="Basic and acidic residues" evidence="1">
    <location>
        <begin position="1259"/>
        <end position="1270"/>
    </location>
</feature>
<feature type="compositionally biased region" description="Low complexity" evidence="1">
    <location>
        <begin position="676"/>
        <end position="687"/>
    </location>
</feature>
<organism evidence="2 3">
    <name type="scientific">Plasmodium vivax Mauritania I</name>
    <dbReference type="NCBI Taxonomy" id="1035515"/>
    <lineage>
        <taxon>Eukaryota</taxon>
        <taxon>Sar</taxon>
        <taxon>Alveolata</taxon>
        <taxon>Apicomplexa</taxon>
        <taxon>Aconoidasida</taxon>
        <taxon>Haemosporida</taxon>
        <taxon>Plasmodiidae</taxon>
        <taxon>Plasmodium</taxon>
        <taxon>Plasmodium (Plasmodium)</taxon>
    </lineage>
</organism>
<feature type="region of interest" description="Disordered" evidence="1">
    <location>
        <begin position="454"/>
        <end position="502"/>
    </location>
</feature>
<feature type="compositionally biased region" description="Basic and acidic residues" evidence="1">
    <location>
        <begin position="454"/>
        <end position="465"/>
    </location>
</feature>
<feature type="region of interest" description="Disordered" evidence="1">
    <location>
        <begin position="932"/>
        <end position="951"/>
    </location>
</feature>
<feature type="region of interest" description="Disordered" evidence="1">
    <location>
        <begin position="2109"/>
        <end position="2131"/>
    </location>
</feature>
<dbReference type="EMBL" id="KQ235088">
    <property type="protein sequence ID" value="KMZ91785.1"/>
    <property type="molecule type" value="Genomic_DNA"/>
</dbReference>
<evidence type="ECO:0000256" key="1">
    <source>
        <dbReference type="SAM" id="MobiDB-lite"/>
    </source>
</evidence>
<feature type="region of interest" description="Disordered" evidence="1">
    <location>
        <begin position="2177"/>
        <end position="2232"/>
    </location>
</feature>
<feature type="compositionally biased region" description="Polar residues" evidence="1">
    <location>
        <begin position="308"/>
        <end position="319"/>
    </location>
</feature>
<feature type="compositionally biased region" description="Polar residues" evidence="1">
    <location>
        <begin position="719"/>
        <end position="730"/>
    </location>
</feature>
<feature type="compositionally biased region" description="Low complexity" evidence="1">
    <location>
        <begin position="1351"/>
        <end position="1365"/>
    </location>
</feature>
<feature type="compositionally biased region" description="Basic and acidic residues" evidence="1">
    <location>
        <begin position="1145"/>
        <end position="1155"/>
    </location>
</feature>
<feature type="compositionally biased region" description="Basic residues" evidence="1">
    <location>
        <begin position="985"/>
        <end position="996"/>
    </location>
</feature>
<feature type="region of interest" description="Disordered" evidence="1">
    <location>
        <begin position="845"/>
        <end position="873"/>
    </location>
</feature>
<sequence length="2697" mass="302308">MYKCVNVDSLNDEFITKKDSLNNLNVKERSSGRTGKSYYGKNDADHMMQNAEKNYLDRFDTPNGNLNKNYLYCGDNLMDEDSSKNSDLHSKTLEEHLKSYSYHHVDPEYILSNKYGSSQVRVDGSHLISLSDQRNIILSKERIHNRYFSKSYDNRSDGNRSDGHRSDGHKSDGHKSDGHKSDGNKNNDQIVNMISNHYNNLIQTTNKGIENINSNCDAIISKHNYDSMSDVSSTILMNKNDITQNNDYADYNYNSYFNYRNDHTSAHHYNGSANNGGQNNGSSSGRINGSSTGRIHGSSAGHNKRHSNGCSSRSLRSRNGNYEAEKRECFPYAHESSLNENLIHDNCDYAKVGKAELVMRDNEMNSLSVYNDEDAQNRILQEMDEQTKQGDLHFSNRLQSIERENTNNRIKIYDMFNNLNIKKSNNTNMGILNFLKNKRKNKYAYDSKGIRNDAAENKAPSKESHSSGVASKAGGTTVNDHAANDHNAGSANPSGHNIAEGSHSSYRFNANMRNVKCNDPYNSSPVLKGHTYNEEEAKNKPATPHHILIDQKYIEENEEKLSKAELANKSNISSFETLKLLEKDNNGDVTNFYRSALNEFLNKKDSRSDECSNKADSAKMKQNNPFSVYHYVKKERAENAAPLPNGKEKCSSHKSGSTASKGNEKCNINGGSSKSNQNRNNVERNCNAIHSQRVDNHNSGNELPPRGEKTNKKGPTQRDAATNSNDNYSVGKNGLYIFKTGSEVPSSSFNHYSKKGTKKDPFDREHKMDVKRNKPDKDQHYFKEGLETDGEFPFNAKWNENDTFYLHEENKKNEKIKTNEELSSKYISSYSESSLPSSMQSFVEPKNRVAQKSRNSKNALTKEVKNRSEKKCNAKRKMNLKGKQENGQFHRSSSNSLIDDISCIYEDAKQFNFIDGIDGNRVSRNDACRHNVNHSANCNNANKSNKGVGTDARIPGHVHSCDEAKAPLQQNKCKHECRNAPTVYVKKKKKKKKKKHNGSDRYTESGSDRGAASSRDEDGGNNDCKKSLKGEDSSVKNKHRRSSSPNVNHSDPRNGVERGSKKYPGEHNALKELSADKGGDHYGDRERGSARDDAHDPLVASKAAHSMNPFRHDVATNQNEADSGANKGDRGSNKGDSSDDEDDGYNNRDSGDRRGKANGRGRAKNGNANTLEKSQIAQECNENSVAMKKEKKKKKKEDPLKTKQTMAQDEDNAHGDDTNVVVKCKMKKKSSHIISDYEQRACSVRENVPGSKTHSVAACKKEHQTKENTSKKSARKKGANQSSSSFNSSSSENHEKDEIECDSKTVPRKSARLKESNVKKTHRTPLHSNTASIRNSRGTNTGNGYNSQSPSSNRRSGMSDISSSGDDSDEGESQSVKAKTGKNKNSHFSSSGKMELKFCSDQEANQRCRREREASGNGTENRDSDEDSNAAEQNRAVSKVERDSHLTNSVAKKKRQGNLAKSKNDKREDLSTGEDNTDCGNLKEKRKKTKRCPSTGCSNNPTDGDTKLVYNPNGNLTAQCDGRRAVKKGGTPDGDEQICANMHHESEHFYSNANDVAMNGMRGENMCTRDTHIEGAHMNDPRMSYWDISIANYKTHSSKNSMGSIDNPASVGSLSKKKKDIQLVTQSEENFGDVPQERYCTMRCAPAPLGGGNLNHMDAHLKNIPSGNNAKRNAKSNAANLINGNEFAHQRVDCQNEEFKNLIMTGDAASCGEKVPPMEDQRMGRHLVRESFKQKAPLFYEKDGKLDDIFTHSNKEELLRNSKRMLNRTFSNGDPPSGHIPHKEHRTKEVPSMDNPFKRTEYIKHGIKTEDYPNRSSNMSNEDIPYNGIYEKEAGIFLKDSVSSQWSRKPDTLLTAQRRKRNDEGVNVSLNTNAGVNMNYIHEDPRAYQSKNAYIREEQIFPGKFTQGKNYNGALCKNRFNDDRRDELLHEKGKSDLFSSRGQEVDHIYKRDSISNAQFMSRGAPAHVAKSVQSTHHVFVNNATQEQPQRMGDPGGIIYNPVEADTNVNSYTPHLNFFQKEAKAAQRGIEKNPFFLHSHIKSTNMDGGINFYKTEEKDTMGVTPPMDRTSQKKEYDASRMNLFNKALHINVNGEQSDWFARKTDLEQNAGESKRTNNMEGGIGAKGTYHWGDPNDERSLGYMHRGGAAPFPDIYPGSGGRYGSGVNGVDAQNGNGLLPRHGRDTTIHGIRKNNDSNSGNRGNRGGDNGGPFDRGTNIHVGSAPSDADKRAAHANSQVAYSELESAIILNEVLRKDSESWNKPYSGTNKIPTLRFTNNFSIDFANILKNYKDKSDNYLNKQYIQDLERINFLIQNFTNSYRCSDNLKSIFQLLQYEIEKEKRENQYFCQDQKYLVLTMPLNDIKKNYDHFGEPILKEPICEYKLDTCLLENLENQSKGESCSWGRDHLKGDPTKACNLVKNCSRGDGPNYDGSEYGANDKCVQKCTTGNCRGLCMRAPSWASSPNSTTDVATASASAVVRAYSNSSGCGKLVRANRCAGNLPKTDKPGKHCISKKRCGGTLNESILSKMNTFIIRHNNRVYKLKLNGNFPLRGNQLSTKKNGKLFKLLSSFYKPFFKEEYNKRNVLLNEDLPLSYVHNVNPSRDSLSQDQTDNNGIVKSSHTHNDDNFYNIIQSSGLTNIDDLFISDDEVNLIYMYNNHRNEKVYSLEKLDVLKNQNSTLSSLNDSANTGQENYSCKK</sequence>
<feature type="region of interest" description="Disordered" evidence="1">
    <location>
        <begin position="149"/>
        <end position="189"/>
    </location>
</feature>
<feature type="compositionally biased region" description="Basic and acidic residues" evidence="1">
    <location>
        <begin position="1394"/>
        <end position="1414"/>
    </location>
</feature>
<reference evidence="2 3" key="1">
    <citation type="submission" date="2011-08" db="EMBL/GenBank/DDBJ databases">
        <title>The Genome Sequence of Plasmodium vivax Mauritania I.</title>
        <authorList>
            <consortium name="The Broad Institute Genome Sequencing Platform"/>
            <consortium name="The Broad Institute Genome Sequencing Center for Infectious Disease"/>
            <person name="Neafsey D."/>
            <person name="Carlton J."/>
            <person name="Barnwell J."/>
            <person name="Collins W."/>
            <person name="Escalante A."/>
            <person name="Mullikin J."/>
            <person name="Saul A."/>
            <person name="Guigo R."/>
            <person name="Camara F."/>
            <person name="Young S.K."/>
            <person name="Zeng Q."/>
            <person name="Gargeya S."/>
            <person name="Fitzgerald M."/>
            <person name="Haas B."/>
            <person name="Abouelleil A."/>
            <person name="Alvarado L."/>
            <person name="Arachchi H.M."/>
            <person name="Berlin A."/>
            <person name="Brown A."/>
            <person name="Chapman S.B."/>
            <person name="Chen Z."/>
            <person name="Dunbar C."/>
            <person name="Freedman E."/>
            <person name="Gearin G."/>
            <person name="Gellesch M."/>
            <person name="Goldberg J."/>
            <person name="Griggs A."/>
            <person name="Gujja S."/>
            <person name="Heiman D."/>
            <person name="Howarth C."/>
            <person name="Larson L."/>
            <person name="Lui A."/>
            <person name="MacDonald P.J.P."/>
            <person name="Montmayeur A."/>
            <person name="Murphy C."/>
            <person name="Neiman D."/>
            <person name="Pearson M."/>
            <person name="Priest M."/>
            <person name="Roberts A."/>
            <person name="Saif S."/>
            <person name="Shea T."/>
            <person name="Shenoy N."/>
            <person name="Sisk P."/>
            <person name="Stolte C."/>
            <person name="Sykes S."/>
            <person name="Wortman J."/>
            <person name="Nusbaum C."/>
            <person name="Birren B."/>
        </authorList>
    </citation>
    <scope>NUCLEOTIDE SEQUENCE [LARGE SCALE GENOMIC DNA]</scope>
    <source>
        <strain evidence="2 3">Mauritania I</strain>
    </source>
</reference>
<feature type="compositionally biased region" description="Basic and acidic residues" evidence="1">
    <location>
        <begin position="152"/>
        <end position="185"/>
    </location>
</feature>
<feature type="region of interest" description="Disordered" evidence="1">
    <location>
        <begin position="1770"/>
        <end position="1793"/>
    </location>
</feature>
<gene>
    <name evidence="2" type="ORF">PVMG_00658</name>
</gene>
<feature type="compositionally biased region" description="Basic and acidic residues" evidence="1">
    <location>
        <begin position="1127"/>
        <end position="1137"/>
    </location>
</feature>
<feature type="compositionally biased region" description="Polar residues" evidence="1">
    <location>
        <begin position="466"/>
        <end position="479"/>
    </location>
</feature>
<feature type="region of interest" description="Disordered" evidence="1">
    <location>
        <begin position="268"/>
        <end position="319"/>
    </location>
</feature>
<feature type="compositionally biased region" description="Low complexity" evidence="1">
    <location>
        <begin position="1282"/>
        <end position="1291"/>
    </location>
</feature>
<dbReference type="Proteomes" id="UP000053776">
    <property type="component" value="Unassembled WGS sequence"/>
</dbReference>
<feature type="compositionally biased region" description="Low complexity" evidence="1">
    <location>
        <begin position="270"/>
        <end position="291"/>
    </location>
</feature>
<feature type="compositionally biased region" description="Basic and acidic residues" evidence="1">
    <location>
        <begin position="1014"/>
        <end position="1035"/>
    </location>
</feature>
<accession>A0A0J9T8G4</accession>
<feature type="compositionally biased region" description="Polar residues" evidence="1">
    <location>
        <begin position="1170"/>
        <end position="1184"/>
    </location>
</feature>
<feature type="compositionally biased region" description="Low complexity" evidence="1">
    <location>
        <begin position="933"/>
        <end position="946"/>
    </location>
</feature>
<feature type="compositionally biased region" description="Polar residues" evidence="1">
    <location>
        <begin position="1326"/>
        <end position="1350"/>
    </location>
</feature>
<feature type="compositionally biased region" description="Basic and acidic residues" evidence="1">
    <location>
        <begin position="1050"/>
        <end position="1096"/>
    </location>
</feature>
<protein>
    <submittedName>
        <fullName evidence="2">Uncharacterized protein</fullName>
    </submittedName>
</protein>